<gene>
    <name evidence="1" type="ORF">MAA8898_02705</name>
</gene>
<proteinExistence type="predicted"/>
<evidence type="ECO:0000313" key="2">
    <source>
        <dbReference type="Proteomes" id="UP000207598"/>
    </source>
</evidence>
<dbReference type="Gene3D" id="3.10.20.30">
    <property type="match status" value="1"/>
</dbReference>
<sequence>MSDPVKVHLWSSLTRFTDGERVIEVEADTAGGVLKALKDAYPGLAPVLDAGVSVVIEDEMAPSLHTQVGAGAQVYLMQRLKGG</sequence>
<dbReference type="AlphaFoldDB" id="A0A238KJ04"/>
<dbReference type="EMBL" id="FXYF01000006">
    <property type="protein sequence ID" value="SMX42763.1"/>
    <property type="molecule type" value="Genomic_DNA"/>
</dbReference>
<dbReference type="Proteomes" id="UP000207598">
    <property type="component" value="Unassembled WGS sequence"/>
</dbReference>
<dbReference type="InterPro" id="IPR012675">
    <property type="entry name" value="Beta-grasp_dom_sf"/>
</dbReference>
<keyword evidence="2" id="KW-1185">Reference proteome</keyword>
<evidence type="ECO:0000313" key="1">
    <source>
        <dbReference type="EMBL" id="SMX42763.1"/>
    </source>
</evidence>
<reference evidence="1 2" key="1">
    <citation type="submission" date="2017-05" db="EMBL/GenBank/DDBJ databases">
        <authorList>
            <person name="Song R."/>
            <person name="Chenine A.L."/>
            <person name="Ruprecht R.M."/>
        </authorList>
    </citation>
    <scope>NUCLEOTIDE SEQUENCE [LARGE SCALE GENOMIC DNA]</scope>
    <source>
        <strain evidence="1 2">CECT 8898</strain>
    </source>
</reference>
<accession>A0A238KJ04</accession>
<dbReference type="CDD" id="cd17040">
    <property type="entry name" value="Ubl_MoaD_like"/>
    <property type="match status" value="1"/>
</dbReference>
<evidence type="ECO:0008006" key="3">
    <source>
        <dbReference type="Google" id="ProtNLM"/>
    </source>
</evidence>
<dbReference type="RefSeq" id="WP_094021506.1">
    <property type="nucleotide sequence ID" value="NZ_FXYF01000006.1"/>
</dbReference>
<organism evidence="1 2">
    <name type="scientific">Maliponia aquimaris</name>
    <dbReference type="NCBI Taxonomy" id="1673631"/>
    <lineage>
        <taxon>Bacteria</taxon>
        <taxon>Pseudomonadati</taxon>
        <taxon>Pseudomonadota</taxon>
        <taxon>Alphaproteobacteria</taxon>
        <taxon>Rhodobacterales</taxon>
        <taxon>Paracoccaceae</taxon>
        <taxon>Maliponia</taxon>
    </lineage>
</organism>
<dbReference type="OrthoDB" id="8087696at2"/>
<dbReference type="SUPFAM" id="SSF54285">
    <property type="entry name" value="MoaD/ThiS"/>
    <property type="match status" value="1"/>
</dbReference>
<name>A0A238KJ04_9RHOB</name>
<dbReference type="InterPro" id="IPR016155">
    <property type="entry name" value="Mopterin_synth/thiamin_S_b"/>
</dbReference>
<protein>
    <recommendedName>
        <fullName evidence="3">ThiS family protein</fullName>
    </recommendedName>
</protein>